<organism evidence="1 2">
    <name type="scientific">Escherichia coli (strain ATCC 9637 / CCM 2024 / DSM 1116 / LMG 11080 / NBRC 13500 / NCIMB 8666 / NRRL B-766 / W)</name>
    <dbReference type="NCBI Taxonomy" id="566546"/>
    <lineage>
        <taxon>Bacteria</taxon>
        <taxon>Pseudomonadati</taxon>
        <taxon>Pseudomonadota</taxon>
        <taxon>Gammaproteobacteria</taxon>
        <taxon>Enterobacterales</taxon>
        <taxon>Enterobacteriaceae</taxon>
        <taxon>Escherichia</taxon>
    </lineage>
</organism>
<accession>A0A0H3EVK2</accession>
<evidence type="ECO:0000313" key="1">
    <source>
        <dbReference type="EMBL" id="ADT75598.1"/>
    </source>
</evidence>
<name>A0A0H3EVK2_ECOLW</name>
<sequence>MNAITIFPSIIKLELFSSLPSCNSHSKLPNEKLLIFNHIAIRIYIFSLC</sequence>
<evidence type="ECO:0000313" key="2">
    <source>
        <dbReference type="Proteomes" id="UP000008525"/>
    </source>
</evidence>
<dbReference type="EMBL" id="CP002185">
    <property type="protein sequence ID" value="ADT75598.1"/>
    <property type="molecule type" value="Genomic_DNA"/>
</dbReference>
<gene>
    <name evidence="1" type="ordered locus">ECW_m2150</name>
</gene>
<dbReference type="KEGG" id="elw:ECW_m2150"/>
<protein>
    <submittedName>
        <fullName evidence="1">Uncharacterized protein</fullName>
    </submittedName>
</protein>
<dbReference type="Proteomes" id="UP000008525">
    <property type="component" value="Chromosome"/>
</dbReference>
<dbReference type="AlphaFoldDB" id="A0A0H3EVK2"/>
<reference evidence="1 2" key="1">
    <citation type="journal article" date="2011" name="BMC Genomics">
        <title>The genome sequence of E. coli W (ATCC 9637): comparative genome analysis and an improved genome-scale reconstruction of E. coli.</title>
        <authorList>
            <person name="Archer C.T."/>
            <person name="Kim J.F."/>
            <person name="Jeong H."/>
            <person name="Park J.H."/>
            <person name="Vickers C.E."/>
            <person name="Lee S.Y."/>
            <person name="Nielsen L.K."/>
        </authorList>
    </citation>
    <scope>NUCLEOTIDE SEQUENCE [LARGE SCALE GENOMIC DNA]</scope>
    <source>
        <strain evidence="2">ATCC 9637 / CCM 2024 / DSM 1116 / LMG 11080 / NBRC 13500 / NCIMB 8666 / NRRL B-766 / W</strain>
    </source>
</reference>
<proteinExistence type="predicted"/>